<proteinExistence type="predicted"/>
<evidence type="ECO:0000313" key="2">
    <source>
        <dbReference type="EMBL" id="ABR46696.1"/>
    </source>
</evidence>
<keyword evidence="3" id="KW-1185">Reference proteome</keyword>
<dbReference type="AlphaFoldDB" id="A6TKH8"/>
<protein>
    <submittedName>
        <fullName evidence="2">Uncharacterized protein</fullName>
    </submittedName>
</protein>
<dbReference type="HOGENOM" id="CLU_2766740_0_0_9"/>
<feature type="region of interest" description="Disordered" evidence="1">
    <location>
        <begin position="15"/>
        <end position="41"/>
    </location>
</feature>
<evidence type="ECO:0000256" key="1">
    <source>
        <dbReference type="SAM" id="MobiDB-lite"/>
    </source>
</evidence>
<dbReference type="RefSeq" id="WP_011971604.1">
    <property type="nucleotide sequence ID" value="NC_009633.1"/>
</dbReference>
<name>A6TKH8_ALKMQ</name>
<accession>A6TKH8</accession>
<organism evidence="2 3">
    <name type="scientific">Alkaliphilus metalliredigens (strain QYMF)</name>
    <dbReference type="NCBI Taxonomy" id="293826"/>
    <lineage>
        <taxon>Bacteria</taxon>
        <taxon>Bacillati</taxon>
        <taxon>Bacillota</taxon>
        <taxon>Clostridia</taxon>
        <taxon>Peptostreptococcales</taxon>
        <taxon>Natronincolaceae</taxon>
        <taxon>Alkaliphilus</taxon>
    </lineage>
</organism>
<sequence length="69" mass="8181">MMFIKSKVIANDKQRLPNQNLLANKDQSKEKDEITRGKGSGEEVKGQIRLWNSSYAKHTFRQRKFLEWE</sequence>
<reference evidence="3" key="1">
    <citation type="journal article" date="2016" name="Genome Announc.">
        <title>Complete genome sequence of Alkaliphilus metalliredigens strain QYMF, an alkaliphilic and metal-reducing bacterium isolated from borax-contaminated leachate ponds.</title>
        <authorList>
            <person name="Hwang C."/>
            <person name="Copeland A."/>
            <person name="Lucas S."/>
            <person name="Lapidus A."/>
            <person name="Barry K."/>
            <person name="Detter J.C."/>
            <person name="Glavina Del Rio T."/>
            <person name="Hammon N."/>
            <person name="Israni S."/>
            <person name="Dalin E."/>
            <person name="Tice H."/>
            <person name="Pitluck S."/>
            <person name="Chertkov O."/>
            <person name="Brettin T."/>
            <person name="Bruce D."/>
            <person name="Han C."/>
            <person name="Schmutz J."/>
            <person name="Larimer F."/>
            <person name="Land M.L."/>
            <person name="Hauser L."/>
            <person name="Kyrpides N."/>
            <person name="Mikhailova N."/>
            <person name="Ye Q."/>
            <person name="Zhou J."/>
            <person name="Richardson P."/>
            <person name="Fields M.W."/>
        </authorList>
    </citation>
    <scope>NUCLEOTIDE SEQUENCE [LARGE SCALE GENOMIC DNA]</scope>
    <source>
        <strain evidence="3">QYMF</strain>
    </source>
</reference>
<dbReference type="Proteomes" id="UP000001572">
    <property type="component" value="Chromosome"/>
</dbReference>
<evidence type="ECO:0000313" key="3">
    <source>
        <dbReference type="Proteomes" id="UP000001572"/>
    </source>
</evidence>
<feature type="compositionally biased region" description="Basic and acidic residues" evidence="1">
    <location>
        <begin position="26"/>
        <end position="41"/>
    </location>
</feature>
<dbReference type="KEGG" id="amt:Amet_0468"/>
<gene>
    <name evidence="2" type="ordered locus">Amet_0468</name>
</gene>
<dbReference type="EMBL" id="CP000724">
    <property type="protein sequence ID" value="ABR46696.1"/>
    <property type="molecule type" value="Genomic_DNA"/>
</dbReference>